<evidence type="ECO:0000256" key="2">
    <source>
        <dbReference type="ARBA" id="ARBA00023127"/>
    </source>
</evidence>
<evidence type="ECO:0000256" key="1">
    <source>
        <dbReference type="ARBA" id="ARBA00022618"/>
    </source>
</evidence>
<dbReference type="Pfam" id="PF00134">
    <property type="entry name" value="Cyclin_N"/>
    <property type="match status" value="1"/>
</dbReference>
<evidence type="ECO:0000259" key="6">
    <source>
        <dbReference type="SMART" id="SM00385"/>
    </source>
</evidence>
<dbReference type="InterPro" id="IPR036915">
    <property type="entry name" value="Cyclin-like_sf"/>
</dbReference>
<dbReference type="CDD" id="cd20508">
    <property type="entry name" value="CYCLIN_CCNB3_rpt1"/>
    <property type="match status" value="1"/>
</dbReference>
<dbReference type="InterPro" id="IPR039361">
    <property type="entry name" value="Cyclin"/>
</dbReference>
<dbReference type="InterPro" id="IPR004367">
    <property type="entry name" value="Cyclin_C-dom"/>
</dbReference>
<evidence type="ECO:0000259" key="7">
    <source>
        <dbReference type="SMART" id="SM01332"/>
    </source>
</evidence>
<dbReference type="GO" id="GO:0051301">
    <property type="term" value="P:cell division"/>
    <property type="evidence" value="ECO:0007669"/>
    <property type="project" value="UniProtKB-KW"/>
</dbReference>
<dbReference type="InterPro" id="IPR006671">
    <property type="entry name" value="Cyclin_N"/>
</dbReference>
<dbReference type="GO" id="GO:0044772">
    <property type="term" value="P:mitotic cell cycle phase transition"/>
    <property type="evidence" value="ECO:0007669"/>
    <property type="project" value="InterPro"/>
</dbReference>
<keyword evidence="1" id="KW-0132">Cell division</keyword>
<dbReference type="InterPro" id="IPR013763">
    <property type="entry name" value="Cyclin-like_dom"/>
</dbReference>
<feature type="domain" description="Cyclin-like" evidence="6">
    <location>
        <begin position="288"/>
        <end position="371"/>
    </location>
</feature>
<comment type="similarity">
    <text evidence="4">Belongs to the cyclin family.</text>
</comment>
<dbReference type="GO" id="GO:0016538">
    <property type="term" value="F:cyclin-dependent protein serine/threonine kinase regulator activity"/>
    <property type="evidence" value="ECO:0007669"/>
    <property type="project" value="InterPro"/>
</dbReference>
<evidence type="ECO:0000256" key="4">
    <source>
        <dbReference type="RuleBase" id="RU000383"/>
    </source>
</evidence>
<reference evidence="8" key="1">
    <citation type="submission" date="2014-03" db="EMBL/GenBank/DDBJ databases">
        <title>The sialotranscriptome of Amblyomma triste, Amblyomma parvum and Amblyomma cajennense ticks, uncovered by 454-based RNA-seq.</title>
        <authorList>
            <person name="Garcia G.R."/>
            <person name="Gardinassi L.G."/>
            <person name="Ribeiro J.M."/>
            <person name="Anatriello E."/>
            <person name="Ferreira B.R."/>
            <person name="Moreira H.N."/>
            <person name="Mafra C."/>
            <person name="Olegario M.M."/>
            <person name="Szabo P.J."/>
            <person name="Miranda-Santos I.K."/>
            <person name="Maruyama S.R."/>
        </authorList>
    </citation>
    <scope>NUCLEOTIDE SEQUENCE</scope>
    <source>
        <strain evidence="8">Uberlandia</strain>
        <tissue evidence="8">Salivary glands</tissue>
    </source>
</reference>
<dbReference type="PANTHER" id="PTHR10177">
    <property type="entry name" value="CYCLINS"/>
    <property type="match status" value="1"/>
</dbReference>
<accession>A0A023FJH7</accession>
<dbReference type="AlphaFoldDB" id="A0A023FJH7"/>
<keyword evidence="2 4" id="KW-0195">Cyclin</keyword>
<feature type="domain" description="Cyclin C-terminal" evidence="7">
    <location>
        <begin position="284"/>
        <end position="388"/>
    </location>
</feature>
<dbReference type="SMART" id="SM01332">
    <property type="entry name" value="Cyclin_C"/>
    <property type="match status" value="1"/>
</dbReference>
<dbReference type="Pfam" id="PF02984">
    <property type="entry name" value="Cyclin_C"/>
    <property type="match status" value="1"/>
</dbReference>
<dbReference type="SMART" id="SM00385">
    <property type="entry name" value="CYCLIN"/>
    <property type="match status" value="2"/>
</dbReference>
<dbReference type="EMBL" id="GBBK01002685">
    <property type="protein sequence ID" value="JAC21797.1"/>
    <property type="molecule type" value="mRNA"/>
</dbReference>
<feature type="domain" description="Cyclin-like" evidence="6">
    <location>
        <begin position="191"/>
        <end position="275"/>
    </location>
</feature>
<dbReference type="InterPro" id="IPR046965">
    <property type="entry name" value="Cyclin_A/B-like"/>
</dbReference>
<evidence type="ECO:0000313" key="8">
    <source>
        <dbReference type="EMBL" id="JAC21797.1"/>
    </source>
</evidence>
<organism evidence="8">
    <name type="scientific">Amblyomma cajennense</name>
    <name type="common">Cayenne tick</name>
    <name type="synonym">Acarus cajennensis</name>
    <dbReference type="NCBI Taxonomy" id="34607"/>
    <lineage>
        <taxon>Eukaryota</taxon>
        <taxon>Metazoa</taxon>
        <taxon>Ecdysozoa</taxon>
        <taxon>Arthropoda</taxon>
        <taxon>Chelicerata</taxon>
        <taxon>Arachnida</taxon>
        <taxon>Acari</taxon>
        <taxon>Parasitiformes</taxon>
        <taxon>Ixodida</taxon>
        <taxon>Ixodoidea</taxon>
        <taxon>Ixodidae</taxon>
        <taxon>Amblyomminae</taxon>
        <taxon>Amblyomma</taxon>
    </lineage>
</organism>
<feature type="compositionally biased region" description="Basic and acidic residues" evidence="5">
    <location>
        <begin position="28"/>
        <end position="38"/>
    </location>
</feature>
<dbReference type="SUPFAM" id="SSF47954">
    <property type="entry name" value="Cyclin-like"/>
    <property type="match status" value="2"/>
</dbReference>
<evidence type="ECO:0000256" key="3">
    <source>
        <dbReference type="ARBA" id="ARBA00023306"/>
    </source>
</evidence>
<dbReference type="PIRSF" id="PIRSF001771">
    <property type="entry name" value="Cyclin_A_B_D_E"/>
    <property type="match status" value="1"/>
</dbReference>
<keyword evidence="3" id="KW-0131">Cell cycle</keyword>
<dbReference type="Gene3D" id="1.10.472.10">
    <property type="entry name" value="Cyclin-like"/>
    <property type="match status" value="2"/>
</dbReference>
<sequence>MATKNSRQLQGLAENSRKQGAAMASQKRMAENSPEKAPARKRAVLGDISNPINQVAATGEASKAGSSQAQETVLRARHAKAATAAATAAHKADPRTAASSSKPQPEKATRSVAAAQTSLLPSSSQEEPPCPVLPEGVVDFDFESRDDPFAEPTYASDIFNYYKEREELFLVSKYLEQQDELSVGMRSVLVDWMVEVQENFELNHETLYLAVKSVDRYLSLQSCSKAKLQLLGATALFVAAKFDERCPPSVRDFLYICDDAYSHEELIAMEGHLLRVLDFQLGMPLSYRFLRRYARCAKLALETLTLARYVLETSLLDYTLVDQRESKMAAAALLQALLMKGLSWNATLEHYTGYTAKELAHLQRRLNHFLGQQQKGSLEAIRSKYSHT</sequence>
<feature type="region of interest" description="Disordered" evidence="5">
    <location>
        <begin position="1"/>
        <end position="131"/>
    </location>
</feature>
<protein>
    <submittedName>
        <fullName evidence="8">Putative cyclin b</fullName>
    </submittedName>
</protein>
<evidence type="ECO:0000256" key="5">
    <source>
        <dbReference type="SAM" id="MobiDB-lite"/>
    </source>
</evidence>
<proteinExistence type="evidence at transcript level"/>
<feature type="compositionally biased region" description="Low complexity" evidence="5">
    <location>
        <begin position="118"/>
        <end position="127"/>
    </location>
</feature>
<name>A0A023FJH7_AMBCJ</name>
<dbReference type="FunFam" id="1.10.472.10:FF:000001">
    <property type="entry name" value="G2/mitotic-specific cyclin"/>
    <property type="match status" value="1"/>
</dbReference>